<proteinExistence type="predicted"/>
<dbReference type="KEGG" id="ftc:DA46_1300"/>
<dbReference type="InterPro" id="IPR010997">
    <property type="entry name" value="HRDC-like_sf"/>
</dbReference>
<dbReference type="SMART" id="SM00474">
    <property type="entry name" value="35EXOc"/>
    <property type="match status" value="1"/>
</dbReference>
<dbReference type="GO" id="GO:0003676">
    <property type="term" value="F:nucleic acid binding"/>
    <property type="evidence" value="ECO:0007669"/>
    <property type="project" value="InterPro"/>
</dbReference>
<dbReference type="Pfam" id="PF01612">
    <property type="entry name" value="DNA_pol_A_exo1"/>
    <property type="match status" value="1"/>
</dbReference>
<dbReference type="InterPro" id="IPR002121">
    <property type="entry name" value="HRDC_dom"/>
</dbReference>
<dbReference type="InterPro" id="IPR036397">
    <property type="entry name" value="RNaseH_sf"/>
</dbReference>
<dbReference type="PROSITE" id="PS50967">
    <property type="entry name" value="HRDC"/>
    <property type="match status" value="1"/>
</dbReference>
<dbReference type="InterPro" id="IPR044876">
    <property type="entry name" value="HRDC_dom_sf"/>
</dbReference>
<gene>
    <name evidence="1" type="ORF">FWJ04_06820</name>
</gene>
<dbReference type="eggNOG" id="COG0349">
    <property type="taxonomic scope" value="Bacteria"/>
</dbReference>
<organism evidence="1">
    <name type="scientific">Francisella tularensis subsp. holarctica</name>
    <dbReference type="NCBI Taxonomy" id="119857"/>
    <lineage>
        <taxon>Bacteria</taxon>
        <taxon>Pseudomonadati</taxon>
        <taxon>Pseudomonadota</taxon>
        <taxon>Gammaproteobacteria</taxon>
        <taxon>Thiotrichales</taxon>
        <taxon>Francisellaceae</taxon>
        <taxon>Francisella</taxon>
    </lineage>
</organism>
<dbReference type="RefSeq" id="WP_003016749.1">
    <property type="nucleotide sequence ID" value="NZ_CP009693.1"/>
</dbReference>
<dbReference type="EMBL" id="JAAGKH010000052">
    <property type="protein sequence ID" value="NDR89327.1"/>
    <property type="molecule type" value="Genomic_DNA"/>
</dbReference>
<dbReference type="OMA" id="TSGMHKV"/>
<dbReference type="GO" id="GO:0008408">
    <property type="term" value="F:3'-5' exonuclease activity"/>
    <property type="evidence" value="ECO:0007669"/>
    <property type="project" value="InterPro"/>
</dbReference>
<dbReference type="CDD" id="cd06142">
    <property type="entry name" value="RNaseD_exo"/>
    <property type="match status" value="1"/>
</dbReference>
<comment type="caution">
    <text evidence="1">The sequence shown here is derived from an EMBL/GenBank/DDBJ whole genome shotgun (WGS) entry which is preliminary data.</text>
</comment>
<dbReference type="SUPFAM" id="SSF53098">
    <property type="entry name" value="Ribonuclease H-like"/>
    <property type="match status" value="1"/>
</dbReference>
<sequence>MIINTNKQLNNVIEILKNTSQIAVDTEFYWMRTYYPELCLVQLATENEIFLIDTLKDLEFKKLKEIFEDKDILKIIHSATNDIPIIKRFFNCEVNNIFDTQLAATFLGFQTQSSLKTLLKEILDIEIEKESQFSDWRNRPLTQNQLNYAIKDVEYLIQLKEYLQQQLAKSEYQDFFEQELIEVQKTQFNSIENIHAKIGNIQKFDEKTQRNAILIAQWRETIAQEKNIPVRFIFNNKILYTIAHINPKSLNSFEHSELKSLKPWIKKGVVTALNSSKSLDQVTLEQKSGSKLSTELNDKIIDFFDTYTKQLKFDSSIIASRKDIRSLAYNLNIDTNYKNNKLLNGWRYEIVGKKLKEYILSNTK</sequence>
<dbReference type="AlphaFoldDB" id="A0A0B6E386"/>
<dbReference type="KEGG" id="ftv:CH67_1848"/>
<dbReference type="GO" id="GO:0006139">
    <property type="term" value="P:nucleobase-containing compound metabolic process"/>
    <property type="evidence" value="ECO:0007669"/>
    <property type="project" value="InterPro"/>
</dbReference>
<dbReference type="Gene3D" id="1.10.150.80">
    <property type="entry name" value="HRDC domain"/>
    <property type="match status" value="2"/>
</dbReference>
<name>A0A0B6E386_FRATU</name>
<evidence type="ECO:0000313" key="1">
    <source>
        <dbReference type="EMBL" id="NDR89327.1"/>
    </source>
</evidence>
<reference evidence="1" key="2">
    <citation type="submission" date="2020-02" db="EMBL/GenBank/DDBJ databases">
        <title>Using affinity propagation clustering for identifying bacterial clades and subclades with whole-genome sequences of Francisella tularensis.</title>
        <authorList>
            <person name="Homeier-Bachmann T."/>
            <person name="Abdel-Glil M.Y."/>
            <person name="Hackbart A."/>
            <person name="Hotzel H."/>
            <person name="Tomaso H."/>
        </authorList>
    </citation>
    <scope>NUCLEOTIDE SEQUENCE</scope>
    <source>
        <strain evidence="1">17T1429</strain>
    </source>
</reference>
<dbReference type="PANTHER" id="PTHR47649">
    <property type="entry name" value="RIBONUCLEASE D"/>
    <property type="match status" value="1"/>
</dbReference>
<dbReference type="SUPFAM" id="SSF47819">
    <property type="entry name" value="HRDC-like"/>
    <property type="match status" value="2"/>
</dbReference>
<dbReference type="InterPro" id="IPR002562">
    <property type="entry name" value="3'-5'_exonuclease_dom"/>
</dbReference>
<dbReference type="PANTHER" id="PTHR47649:SF1">
    <property type="entry name" value="RIBONUCLEASE D"/>
    <property type="match status" value="1"/>
</dbReference>
<dbReference type="GO" id="GO:0000166">
    <property type="term" value="F:nucleotide binding"/>
    <property type="evidence" value="ECO:0007669"/>
    <property type="project" value="InterPro"/>
</dbReference>
<dbReference type="HOGENOM" id="CLU_042387_0_0_6"/>
<accession>A0A0B6E386</accession>
<dbReference type="Gene3D" id="3.30.420.10">
    <property type="entry name" value="Ribonuclease H-like superfamily/Ribonuclease H"/>
    <property type="match status" value="1"/>
</dbReference>
<reference evidence="1" key="1">
    <citation type="submission" date="2019-08" db="EMBL/GenBank/DDBJ databases">
        <authorList>
            <person name="Busch A."/>
        </authorList>
    </citation>
    <scope>NUCLEOTIDE SEQUENCE</scope>
    <source>
        <strain evidence="1">17T1429</strain>
    </source>
</reference>
<dbReference type="KEGG" id="ftz:CH68_1577"/>
<protein>
    <submittedName>
        <fullName evidence="1">Ribonuclease D</fullName>
    </submittedName>
</protein>
<dbReference type="InterPro" id="IPR012337">
    <property type="entry name" value="RNaseH-like_sf"/>
</dbReference>
<dbReference type="Pfam" id="PF00570">
    <property type="entry name" value="HRDC"/>
    <property type="match status" value="1"/>
</dbReference>
<dbReference type="InterPro" id="IPR051086">
    <property type="entry name" value="RNase_D-like"/>
</dbReference>